<dbReference type="Proteomes" id="UP001207468">
    <property type="component" value="Unassembled WGS sequence"/>
</dbReference>
<feature type="non-terminal residue" evidence="1">
    <location>
        <position position="1"/>
    </location>
</feature>
<name>A0ACC0U1U5_9AGAM</name>
<reference evidence="1" key="1">
    <citation type="submission" date="2021-03" db="EMBL/GenBank/DDBJ databases">
        <title>Evolutionary priming and transition to the ectomycorrhizal habit in an iconic lineage of mushroom-forming fungi: is preadaptation a requirement?</title>
        <authorList>
            <consortium name="DOE Joint Genome Institute"/>
            <person name="Looney B.P."/>
            <person name="Miyauchi S."/>
            <person name="Morin E."/>
            <person name="Drula E."/>
            <person name="Courty P.E."/>
            <person name="Chicoki N."/>
            <person name="Fauchery L."/>
            <person name="Kohler A."/>
            <person name="Kuo A."/>
            <person name="LaButti K."/>
            <person name="Pangilinan J."/>
            <person name="Lipzen A."/>
            <person name="Riley R."/>
            <person name="Andreopoulos W."/>
            <person name="He G."/>
            <person name="Johnson J."/>
            <person name="Barry K.W."/>
            <person name="Grigoriev I.V."/>
            <person name="Nagy L."/>
            <person name="Hibbett D."/>
            <person name="Henrissat B."/>
            <person name="Matheny P.B."/>
            <person name="Labbe J."/>
            <person name="Martin A.F."/>
        </authorList>
    </citation>
    <scope>NUCLEOTIDE SEQUENCE</scope>
    <source>
        <strain evidence="1">BPL698</strain>
    </source>
</reference>
<organism evidence="1 2">
    <name type="scientific">Russula earlei</name>
    <dbReference type="NCBI Taxonomy" id="71964"/>
    <lineage>
        <taxon>Eukaryota</taxon>
        <taxon>Fungi</taxon>
        <taxon>Dikarya</taxon>
        <taxon>Basidiomycota</taxon>
        <taxon>Agaricomycotina</taxon>
        <taxon>Agaricomycetes</taxon>
        <taxon>Russulales</taxon>
        <taxon>Russulaceae</taxon>
        <taxon>Russula</taxon>
    </lineage>
</organism>
<sequence>GPVPHLFIFISTLMQVPLMGLGKIWCSFPSRGCTVSCPSCPRPVRKLGGKHAVHYHLEDLRVDLPPPINVTGYPIPHH</sequence>
<evidence type="ECO:0000313" key="2">
    <source>
        <dbReference type="Proteomes" id="UP001207468"/>
    </source>
</evidence>
<keyword evidence="2" id="KW-1185">Reference proteome</keyword>
<gene>
    <name evidence="1" type="ORF">F5148DRAFT_1220750</name>
</gene>
<dbReference type="EMBL" id="JAGFNK010000211">
    <property type="protein sequence ID" value="KAI9458316.1"/>
    <property type="molecule type" value="Genomic_DNA"/>
</dbReference>
<evidence type="ECO:0000313" key="1">
    <source>
        <dbReference type="EMBL" id="KAI9458316.1"/>
    </source>
</evidence>
<proteinExistence type="predicted"/>
<accession>A0ACC0U1U5</accession>
<comment type="caution">
    <text evidence="1">The sequence shown here is derived from an EMBL/GenBank/DDBJ whole genome shotgun (WGS) entry which is preliminary data.</text>
</comment>
<protein>
    <submittedName>
        <fullName evidence="1">Uncharacterized protein</fullName>
    </submittedName>
</protein>